<dbReference type="GO" id="GO:0006357">
    <property type="term" value="P:regulation of transcription by RNA polymerase II"/>
    <property type="evidence" value="ECO:0007669"/>
    <property type="project" value="InterPro"/>
</dbReference>
<dbReference type="CDD" id="cd20404">
    <property type="entry name" value="Tudor_Agenet_AtEML-like"/>
    <property type="match status" value="1"/>
</dbReference>
<dbReference type="GO" id="GO:0005634">
    <property type="term" value="C:nucleus"/>
    <property type="evidence" value="ECO:0007669"/>
    <property type="project" value="UniProtKB-SubCell"/>
</dbReference>
<keyword evidence="10" id="KW-1185">Reference proteome</keyword>
<keyword evidence="4 6" id="KW-0804">Transcription</keyword>
<dbReference type="Proteomes" id="UP000623129">
    <property type="component" value="Unassembled WGS sequence"/>
</dbReference>
<dbReference type="GO" id="GO:0035267">
    <property type="term" value="C:NuA4 histone acetyltransferase complex"/>
    <property type="evidence" value="ECO:0007669"/>
    <property type="project" value="InterPro"/>
</dbReference>
<dbReference type="InterPro" id="IPR024943">
    <property type="entry name" value="Enhancer_polycomb"/>
</dbReference>
<dbReference type="OrthoDB" id="435275at2759"/>
<feature type="region of interest" description="Disordered" evidence="7">
    <location>
        <begin position="82"/>
        <end position="175"/>
    </location>
</feature>
<comment type="similarity">
    <text evidence="2 6">Belongs to the enhancer of polycomb family.</text>
</comment>
<comment type="subcellular location">
    <subcellularLocation>
        <location evidence="1 6">Nucleus</location>
    </subcellularLocation>
</comment>
<evidence type="ECO:0000256" key="1">
    <source>
        <dbReference type="ARBA" id="ARBA00004123"/>
    </source>
</evidence>
<feature type="compositionally biased region" description="Basic and acidic residues" evidence="7">
    <location>
        <begin position="162"/>
        <end position="175"/>
    </location>
</feature>
<feature type="domain" description="Enhancer of polycomb-like N-terminal" evidence="8">
    <location>
        <begin position="833"/>
        <end position="920"/>
    </location>
</feature>
<comment type="caution">
    <text evidence="9">The sequence shown here is derived from an EMBL/GenBank/DDBJ whole genome shotgun (WGS) entry which is preliminary data.</text>
</comment>
<evidence type="ECO:0000256" key="3">
    <source>
        <dbReference type="ARBA" id="ARBA00023015"/>
    </source>
</evidence>
<dbReference type="EMBL" id="SWLB01000007">
    <property type="protein sequence ID" value="KAF3336594.1"/>
    <property type="molecule type" value="Genomic_DNA"/>
</dbReference>
<evidence type="ECO:0000259" key="8">
    <source>
        <dbReference type="Pfam" id="PF10513"/>
    </source>
</evidence>
<dbReference type="PANTHER" id="PTHR14898">
    <property type="entry name" value="ENHANCER OF POLYCOMB"/>
    <property type="match status" value="1"/>
</dbReference>
<keyword evidence="3 6" id="KW-0805">Transcription regulation</keyword>
<dbReference type="Gene3D" id="2.30.30.140">
    <property type="match status" value="1"/>
</dbReference>
<gene>
    <name evidence="9" type="ORF">FCM35_KLT19180</name>
</gene>
<dbReference type="InterPro" id="IPR019542">
    <property type="entry name" value="Enhancer_polycomb-like_N"/>
</dbReference>
<evidence type="ECO:0000256" key="5">
    <source>
        <dbReference type="ARBA" id="ARBA00023242"/>
    </source>
</evidence>
<feature type="region of interest" description="Disordered" evidence="7">
    <location>
        <begin position="315"/>
        <end position="337"/>
    </location>
</feature>
<feature type="compositionally biased region" description="Basic residues" evidence="7">
    <location>
        <begin position="1038"/>
        <end position="1048"/>
    </location>
</feature>
<evidence type="ECO:0000256" key="6">
    <source>
        <dbReference type="RuleBase" id="RU361124"/>
    </source>
</evidence>
<evidence type="ECO:0000313" key="9">
    <source>
        <dbReference type="EMBL" id="KAF3336594.1"/>
    </source>
</evidence>
<feature type="region of interest" description="Disordered" evidence="7">
    <location>
        <begin position="664"/>
        <end position="720"/>
    </location>
</feature>
<sequence>MDNSVEKPFLSAEVVANTSRSIVCAKNQKELTAIASSQNRNQVVGVTNEHRLHVECENSESSKGKGALKEVPLNAFGAGIKRRRNGSNALRVKPNVPGTNSDKEEGSRGHNGSTWADNSDSNTEILVLKKENRTYEKRNDRGLQKADSTSSSGATSSRLSGQKRERSEHSKKVEDENLEENAALMLCSLSDQRSGLNVSKPVNGVHMLSAVQESNGLVGPCRVLGPRRREGFVRKRRRFYEVNLRDFNPFTIVKWRIRVYWPLDRSWYIGSVKEYDPVMRKHRVRYDDQEEEWLDLHNERFKLLLFPSDVPNKSNWNENKNPNMLSGENLEEESEEDSDATIEKIPETKPVKSLLTCSLYQMKPDPLPVKSNSNNFEVNSNKRSVKNGRFVTVYSRKRFRKRKENLSSISILTTAVDTMLANTTRVLSSHCDVVLKLNVPLAMFEGRVLIGLHFCDWHSLFFLYHGALITMSPLVKLEITVSDNSFGWRYFSFEVCLRSAVSVLCFLVGMFKSGNECNGKESKVPVTSISCTFSGLHGYKGRAVIGLFSFFRITNLRWAYLEKRIKCDYSCIKMEDSSSGLVDPLSVYQPFFSGVNPMMFFMNEKSTSKPPSFLSGSHHEMIPVSSFPQNSRPTTSLVEVSVNQISHVVALPVPVQMSNALIHSSTPTAPRSTLHRARPSSLPKLWPSSEQIVSRKPRSDTSSQPWPVERGTKSQPNHQKIQHLSKCSKSTHSDYALTCYANVLVTADNRGWRECGAHVVLDFDEREGARLCVQFFRETKYFYRANQVMQPGSTNRYTHAMMWRGGRDWSLEFIERNQWFIFKEMYEECYNRNLRAVSVKNIPTPGVRTVEGDNTVGFRRRFVRGLRYIGGVGSDIDVALDPSRVIYDMDSEDEEWVSGFNGERELTEDLFERIMDKCEKLAYMNKCTEFTKEQIEELIGDVGPTEVVNEVARYWSTKRTKKGMSLIRHLQPPLWMHYQKQLDEWEASVRKILRAPHSALSKAPPGEKPAMFAFCLRPRGLQLKRPQKKLLLSSRSHGGSHKSGRRLNAHASRERVASVSRLNHLNRTRVSASQFYDNPRVVSSVSHNKTVLTGKRARTASSDMPDRVNPTSTSLPSDNLWFLKEDVEEFKVRDAQNAALHASNMARLKREKAQLLMQKADIAMYRARSALMISDAIKSSKV</sequence>
<proteinExistence type="inferred from homology"/>
<dbReference type="Pfam" id="PF10513">
    <property type="entry name" value="EPL1"/>
    <property type="match status" value="1"/>
</dbReference>
<feature type="compositionally biased region" description="Basic and acidic residues" evidence="7">
    <location>
        <begin position="127"/>
        <end position="144"/>
    </location>
</feature>
<organism evidence="9 10">
    <name type="scientific">Carex littledalei</name>
    <dbReference type="NCBI Taxonomy" id="544730"/>
    <lineage>
        <taxon>Eukaryota</taxon>
        <taxon>Viridiplantae</taxon>
        <taxon>Streptophyta</taxon>
        <taxon>Embryophyta</taxon>
        <taxon>Tracheophyta</taxon>
        <taxon>Spermatophyta</taxon>
        <taxon>Magnoliopsida</taxon>
        <taxon>Liliopsida</taxon>
        <taxon>Poales</taxon>
        <taxon>Cyperaceae</taxon>
        <taxon>Cyperoideae</taxon>
        <taxon>Cariceae</taxon>
        <taxon>Carex</taxon>
        <taxon>Carex subgen. Euthyceras</taxon>
    </lineage>
</organism>
<name>A0A833R7I2_9POAL</name>
<feature type="compositionally biased region" description="Low complexity" evidence="7">
    <location>
        <begin position="148"/>
        <end position="160"/>
    </location>
</feature>
<reference evidence="9" key="1">
    <citation type="submission" date="2020-01" db="EMBL/GenBank/DDBJ databases">
        <title>Genome sequence of Kobresia littledalei, the first chromosome-level genome in the family Cyperaceae.</title>
        <authorList>
            <person name="Qu G."/>
        </authorList>
    </citation>
    <scope>NUCLEOTIDE SEQUENCE</scope>
    <source>
        <strain evidence="9">C.B.Clarke</strain>
        <tissue evidence="9">Leaf</tissue>
    </source>
</reference>
<feature type="compositionally biased region" description="Polar residues" evidence="7">
    <location>
        <begin position="110"/>
        <end position="124"/>
    </location>
</feature>
<keyword evidence="5 6" id="KW-0539">Nucleus</keyword>
<evidence type="ECO:0000256" key="7">
    <source>
        <dbReference type="SAM" id="MobiDB-lite"/>
    </source>
</evidence>
<protein>
    <recommendedName>
        <fullName evidence="6">Enhancer of polycomb-like protein</fullName>
    </recommendedName>
</protein>
<accession>A0A833R7I2</accession>
<evidence type="ECO:0000256" key="4">
    <source>
        <dbReference type="ARBA" id="ARBA00023163"/>
    </source>
</evidence>
<dbReference type="AlphaFoldDB" id="A0A833R7I2"/>
<feature type="region of interest" description="Disordered" evidence="7">
    <location>
        <begin position="1031"/>
        <end position="1053"/>
    </location>
</feature>
<evidence type="ECO:0000256" key="2">
    <source>
        <dbReference type="ARBA" id="ARBA00008035"/>
    </source>
</evidence>
<evidence type="ECO:0000313" key="10">
    <source>
        <dbReference type="Proteomes" id="UP000623129"/>
    </source>
</evidence>